<reference evidence="3" key="1">
    <citation type="submission" date="2016-10" db="EMBL/GenBank/DDBJ databases">
        <authorList>
            <person name="Varghese N."/>
            <person name="Submissions S."/>
        </authorList>
    </citation>
    <scope>NUCLEOTIDE SEQUENCE [LARGE SCALE GENOMIC DNA]</scope>
    <source>
        <strain evidence="3">LMG 24000</strain>
    </source>
</reference>
<sequence length="174" mass="18364">MRGATIAIAKRLIRGGRNEAPDVWQRMIHLFPETVMTTASRFSLPDRHSMKTLTIGIGCRRNVSVRQVESAVRAALALAGRSLDDVLAVATLESKAHEPGIAGFCAHHTLALHTFSAEQIDARGELPTPSGTVRAKLGIDGVCEPCALLALPGAMLIVPKTVLDGVTVAIASAP</sequence>
<dbReference type="InterPro" id="IPR002750">
    <property type="entry name" value="CobE/GbiG_C"/>
</dbReference>
<keyword evidence="2" id="KW-0378">Hydrolase</keyword>
<proteinExistence type="predicted"/>
<dbReference type="PANTHER" id="PTHR37477:SF1">
    <property type="entry name" value="COBALT-PRECORRIN-5A HYDROLASE"/>
    <property type="match status" value="1"/>
</dbReference>
<organism evidence="2 3">
    <name type="scientific">Paraburkholderia sartisoli</name>
    <dbReference type="NCBI Taxonomy" id="83784"/>
    <lineage>
        <taxon>Bacteria</taxon>
        <taxon>Pseudomonadati</taxon>
        <taxon>Pseudomonadota</taxon>
        <taxon>Betaproteobacteria</taxon>
        <taxon>Burkholderiales</taxon>
        <taxon>Burkholderiaceae</taxon>
        <taxon>Paraburkholderia</taxon>
    </lineage>
</organism>
<protein>
    <submittedName>
        <fullName evidence="2">Cobalt-precorrin 5A hydrolase</fullName>
    </submittedName>
</protein>
<dbReference type="PANTHER" id="PTHR37477">
    <property type="entry name" value="COBALT-PRECORRIN-5A HYDROLASE"/>
    <property type="match status" value="1"/>
</dbReference>
<accession>A0A1H4HIY9</accession>
<dbReference type="GO" id="GO:0016787">
    <property type="term" value="F:hydrolase activity"/>
    <property type="evidence" value="ECO:0007669"/>
    <property type="project" value="UniProtKB-KW"/>
</dbReference>
<dbReference type="STRING" id="83784.SAMN05192564_10993"/>
<evidence type="ECO:0000259" key="1">
    <source>
        <dbReference type="Pfam" id="PF01890"/>
    </source>
</evidence>
<name>A0A1H4HIY9_9BURK</name>
<dbReference type="SUPFAM" id="SSF159664">
    <property type="entry name" value="CobE/GbiG C-terminal domain-like"/>
    <property type="match status" value="1"/>
</dbReference>
<keyword evidence="3" id="KW-1185">Reference proteome</keyword>
<gene>
    <name evidence="2" type="ORF">SAMN05192564_10993</name>
</gene>
<dbReference type="Proteomes" id="UP000198638">
    <property type="component" value="Unassembled WGS sequence"/>
</dbReference>
<feature type="domain" description="CobE/GbiG C-terminal" evidence="1">
    <location>
        <begin position="53"/>
        <end position="171"/>
    </location>
</feature>
<dbReference type="Gene3D" id="3.30.420.180">
    <property type="entry name" value="CobE/GbiG C-terminal domain"/>
    <property type="match status" value="1"/>
</dbReference>
<dbReference type="EMBL" id="FNRQ01000009">
    <property type="protein sequence ID" value="SEB21390.1"/>
    <property type="molecule type" value="Genomic_DNA"/>
</dbReference>
<dbReference type="AlphaFoldDB" id="A0A1H4HIY9"/>
<dbReference type="InterPro" id="IPR036518">
    <property type="entry name" value="CobE/GbiG_C_sf"/>
</dbReference>
<evidence type="ECO:0000313" key="2">
    <source>
        <dbReference type="EMBL" id="SEB21390.1"/>
    </source>
</evidence>
<dbReference type="GO" id="GO:0009236">
    <property type="term" value="P:cobalamin biosynthetic process"/>
    <property type="evidence" value="ECO:0007669"/>
    <property type="project" value="InterPro"/>
</dbReference>
<dbReference type="InterPro" id="IPR052553">
    <property type="entry name" value="CbiG_hydrolase"/>
</dbReference>
<dbReference type="Pfam" id="PF01890">
    <property type="entry name" value="CbiG_C"/>
    <property type="match status" value="1"/>
</dbReference>
<evidence type="ECO:0000313" key="3">
    <source>
        <dbReference type="Proteomes" id="UP000198638"/>
    </source>
</evidence>